<evidence type="ECO:0000313" key="9">
    <source>
        <dbReference type="EMBL" id="EAZ51222.1"/>
    </source>
</evidence>
<feature type="domain" description="Exoribonuclease phosphorolytic" evidence="8">
    <location>
        <begin position="45"/>
        <end position="177"/>
    </location>
</feature>
<dbReference type="STRING" id="353152.A3FQP8"/>
<keyword evidence="10" id="KW-1185">Reference proteome</keyword>
<dbReference type="GO" id="GO:0000467">
    <property type="term" value="P:exonucleolytic trimming to generate mature 3'-end of 5.8S rRNA from tricistronic rRNA transcript (SSU-rRNA, 5.8S rRNA, LSU-rRNA)"/>
    <property type="evidence" value="ECO:0007669"/>
    <property type="project" value="TreeGrafter"/>
</dbReference>
<keyword evidence="7" id="KW-0812">Transmembrane</keyword>
<name>A3FQP8_CRYPI</name>
<dbReference type="EMBL" id="AAEE01000011">
    <property type="protein sequence ID" value="EAZ51222.1"/>
    <property type="molecule type" value="Genomic_DNA"/>
</dbReference>
<evidence type="ECO:0000256" key="7">
    <source>
        <dbReference type="SAM" id="Phobius"/>
    </source>
</evidence>
<dbReference type="InterPro" id="IPR020568">
    <property type="entry name" value="Ribosomal_Su5_D2-typ_SF"/>
</dbReference>
<dbReference type="GO" id="GO:0034473">
    <property type="term" value="P:U1 snRNA 3'-end processing"/>
    <property type="evidence" value="ECO:0007669"/>
    <property type="project" value="TreeGrafter"/>
</dbReference>
<dbReference type="InParanoid" id="A3FQP8"/>
<evidence type="ECO:0000256" key="2">
    <source>
        <dbReference type="ARBA" id="ARBA00004604"/>
    </source>
</evidence>
<keyword evidence="7" id="KW-0472">Membrane</keyword>
<dbReference type="GO" id="GO:0000176">
    <property type="term" value="C:nuclear exosome (RNase complex)"/>
    <property type="evidence" value="ECO:0007669"/>
    <property type="project" value="TreeGrafter"/>
</dbReference>
<dbReference type="GO" id="GO:0071035">
    <property type="term" value="P:nuclear polyadenylation-dependent rRNA catabolic process"/>
    <property type="evidence" value="ECO:0007669"/>
    <property type="project" value="TreeGrafter"/>
</dbReference>
<dbReference type="RefSeq" id="XP_001388417.1">
    <property type="nucleotide sequence ID" value="XM_001388380.1"/>
</dbReference>
<evidence type="ECO:0000256" key="5">
    <source>
        <dbReference type="ARBA" id="ARBA00022835"/>
    </source>
</evidence>
<comment type="similarity">
    <text evidence="3">Belongs to the RNase PH family.</text>
</comment>
<evidence type="ECO:0000256" key="4">
    <source>
        <dbReference type="ARBA" id="ARBA00022490"/>
    </source>
</evidence>
<feature type="transmembrane region" description="Helical" evidence="7">
    <location>
        <begin position="72"/>
        <end position="94"/>
    </location>
</feature>
<evidence type="ECO:0000256" key="3">
    <source>
        <dbReference type="ARBA" id="ARBA00006678"/>
    </source>
</evidence>
<dbReference type="InterPro" id="IPR027408">
    <property type="entry name" value="PNPase/RNase_PH_dom_sf"/>
</dbReference>
<organism evidence="9 10">
    <name type="scientific">Cryptosporidium parvum (strain Iowa II)</name>
    <dbReference type="NCBI Taxonomy" id="353152"/>
    <lineage>
        <taxon>Eukaryota</taxon>
        <taxon>Sar</taxon>
        <taxon>Alveolata</taxon>
        <taxon>Apicomplexa</taxon>
        <taxon>Conoidasida</taxon>
        <taxon>Coccidia</taxon>
        <taxon>Eucoccidiorida</taxon>
        <taxon>Eimeriorina</taxon>
        <taxon>Cryptosporidiidae</taxon>
        <taxon>Cryptosporidium</taxon>
    </lineage>
</organism>
<dbReference type="GO" id="GO:0035925">
    <property type="term" value="F:mRNA 3'-UTR AU-rich region binding"/>
    <property type="evidence" value="ECO:0007669"/>
    <property type="project" value="TreeGrafter"/>
</dbReference>
<dbReference type="GO" id="GO:0005730">
    <property type="term" value="C:nucleolus"/>
    <property type="evidence" value="ECO:0007669"/>
    <property type="project" value="UniProtKB-SubCell"/>
</dbReference>
<dbReference type="KEGG" id="cpv:cgd8_340"/>
<dbReference type="AlphaFoldDB" id="A3FQP8"/>
<reference evidence="9 10" key="1">
    <citation type="journal article" date="2004" name="Science">
        <title>Complete genome sequence of the apicomplexan, Cryptosporidium parvum.</title>
        <authorList>
            <person name="Abrahamsen M.S."/>
            <person name="Templeton T.J."/>
            <person name="Enomoto S."/>
            <person name="Abrahante J.E."/>
            <person name="Zhu G."/>
            <person name="Lancto C.A."/>
            <person name="Deng M."/>
            <person name="Liu C."/>
            <person name="Widmer G."/>
            <person name="Tzipori S."/>
            <person name="Buck G.A."/>
            <person name="Xu P."/>
            <person name="Bankier A.T."/>
            <person name="Dear P.H."/>
            <person name="Konfortov B.A."/>
            <person name="Spriggs H.F."/>
            <person name="Iyer L."/>
            <person name="Anantharaman V."/>
            <person name="Aravind L."/>
            <person name="Kapur V."/>
        </authorList>
    </citation>
    <scope>NUCLEOTIDE SEQUENCE [LARGE SCALE GENOMIC DNA]</scope>
    <source>
        <strain evidence="10">Iowa II</strain>
    </source>
</reference>
<comment type="caution">
    <text evidence="9">The sequence shown here is derived from an EMBL/GenBank/DDBJ whole genome shotgun (WGS) entry which is preliminary data.</text>
</comment>
<dbReference type="GO" id="GO:0071038">
    <property type="term" value="P:TRAMP-dependent tRNA surveillance pathway"/>
    <property type="evidence" value="ECO:0007669"/>
    <property type="project" value="TreeGrafter"/>
</dbReference>
<evidence type="ECO:0000313" key="10">
    <source>
        <dbReference type="Proteomes" id="UP000006726"/>
    </source>
</evidence>
<protein>
    <recommendedName>
        <fullName evidence="6">Ribosomal RNA-processing protein 42</fullName>
    </recommendedName>
</protein>
<dbReference type="GO" id="GO:0034476">
    <property type="term" value="P:U5 snRNA 3'-end processing"/>
    <property type="evidence" value="ECO:0007669"/>
    <property type="project" value="TreeGrafter"/>
</dbReference>
<evidence type="ECO:0000256" key="1">
    <source>
        <dbReference type="ARBA" id="ARBA00004496"/>
    </source>
</evidence>
<dbReference type="InterPro" id="IPR001247">
    <property type="entry name" value="ExoRNase_PH_dom1"/>
</dbReference>
<evidence type="ECO:0000256" key="6">
    <source>
        <dbReference type="ARBA" id="ARBA00042523"/>
    </source>
</evidence>
<dbReference type="GeneID" id="3372480"/>
<dbReference type="OrthoDB" id="272245at2759"/>
<dbReference type="InterPro" id="IPR050590">
    <property type="entry name" value="Exosome_comp_Rrp42_subfam"/>
</dbReference>
<dbReference type="PANTHER" id="PTHR11097">
    <property type="entry name" value="EXOSOME COMPLEX EXONUCLEASE RIBOSOMAL RNA PROCESSING PROTEIN"/>
    <property type="match status" value="1"/>
</dbReference>
<evidence type="ECO:0000259" key="8">
    <source>
        <dbReference type="Pfam" id="PF01138"/>
    </source>
</evidence>
<dbReference type="SUPFAM" id="SSF55666">
    <property type="entry name" value="Ribonuclease PH domain 2-like"/>
    <property type="match status" value="1"/>
</dbReference>
<dbReference type="Proteomes" id="UP000006726">
    <property type="component" value="Chromosome 8"/>
</dbReference>
<gene>
    <name evidence="9" type="ORF">cgd8_340</name>
</gene>
<dbReference type="GO" id="GO:0016075">
    <property type="term" value="P:rRNA catabolic process"/>
    <property type="evidence" value="ECO:0007669"/>
    <property type="project" value="TreeGrafter"/>
</dbReference>
<dbReference type="Pfam" id="PF01138">
    <property type="entry name" value="RNase_PH"/>
    <property type="match status" value="1"/>
</dbReference>
<dbReference type="Gene3D" id="3.30.230.70">
    <property type="entry name" value="GHMP Kinase, N-terminal domain"/>
    <property type="match status" value="1"/>
</dbReference>
<dbReference type="SUPFAM" id="SSF54211">
    <property type="entry name" value="Ribosomal protein S5 domain 2-like"/>
    <property type="match status" value="1"/>
</dbReference>
<proteinExistence type="inferred from homology"/>
<sequence>MNSFRLGIYCDFLKSMTKSISDSEKLFLEDGVDQGIRNDGRDLTDFRPIVIALDVISTANGSSRIRNDELDIIVAVKVSFLNNLFFFIIALILFSSNIMDKISNVAPSFTEEDYSFYITNIVKDMCFKNFDLSKLTILENKLYWNIYIDATILSFGGNMVDWVTIAIHTALRTTRIPKIHVSPSISTKENNKDVSYTVSPSVCSGTPFPFQDIPFIISAGCIRGKVIWDMNMQEQICSKTIIALSINSKGECVAMNKVYSNTLDLNLIPTIINKAAEISSEISKSLDEFFSNKQV</sequence>
<comment type="subcellular location">
    <subcellularLocation>
        <location evidence="1">Cytoplasm</location>
    </subcellularLocation>
    <subcellularLocation>
        <location evidence="2">Nucleus</location>
        <location evidence="2">Nucleolus</location>
    </subcellularLocation>
</comment>
<dbReference type="GO" id="GO:0034475">
    <property type="term" value="P:U4 snRNA 3'-end processing"/>
    <property type="evidence" value="ECO:0007669"/>
    <property type="project" value="TreeGrafter"/>
</dbReference>
<keyword evidence="5" id="KW-0271">Exosome</keyword>
<dbReference type="GO" id="GO:0071028">
    <property type="term" value="P:nuclear mRNA surveillance"/>
    <property type="evidence" value="ECO:0007669"/>
    <property type="project" value="TreeGrafter"/>
</dbReference>
<dbReference type="InterPro" id="IPR036345">
    <property type="entry name" value="ExoRNase_PH_dom2_sf"/>
</dbReference>
<keyword evidence="7" id="KW-1133">Transmembrane helix</keyword>
<accession>A3FQP8</accession>
<dbReference type="FunCoup" id="A3FQP8">
    <property type="interactions" value="227"/>
</dbReference>
<dbReference type="GO" id="GO:0000177">
    <property type="term" value="C:cytoplasmic exosome (RNase complex)"/>
    <property type="evidence" value="ECO:0007669"/>
    <property type="project" value="TreeGrafter"/>
</dbReference>
<keyword evidence="4" id="KW-0963">Cytoplasm</keyword>
<dbReference type="PANTHER" id="PTHR11097:SF8">
    <property type="entry name" value="EXOSOME COMPLEX COMPONENT RRP42"/>
    <property type="match status" value="1"/>
</dbReference>